<dbReference type="Pfam" id="PF01663">
    <property type="entry name" value="Phosphodiest"/>
    <property type="match status" value="1"/>
</dbReference>
<dbReference type="RefSeq" id="WP_137259981.1">
    <property type="nucleotide sequence ID" value="NZ_SZQL01000001.1"/>
</dbReference>
<evidence type="ECO:0000313" key="3">
    <source>
        <dbReference type="Proteomes" id="UP000305848"/>
    </source>
</evidence>
<proteinExistence type="predicted"/>
<feature type="signal peptide" evidence="1">
    <location>
        <begin position="1"/>
        <end position="22"/>
    </location>
</feature>
<name>A0A4U3L8U9_9BACT</name>
<dbReference type="GO" id="GO:0016787">
    <property type="term" value="F:hydrolase activity"/>
    <property type="evidence" value="ECO:0007669"/>
    <property type="project" value="UniProtKB-ARBA"/>
</dbReference>
<organism evidence="2 3">
    <name type="scientific">Ilyomonas limi</name>
    <dbReference type="NCBI Taxonomy" id="2575867"/>
    <lineage>
        <taxon>Bacteria</taxon>
        <taxon>Pseudomonadati</taxon>
        <taxon>Bacteroidota</taxon>
        <taxon>Chitinophagia</taxon>
        <taxon>Chitinophagales</taxon>
        <taxon>Chitinophagaceae</taxon>
        <taxon>Ilyomonas</taxon>
    </lineage>
</organism>
<reference evidence="2 3" key="1">
    <citation type="submission" date="2019-05" db="EMBL/GenBank/DDBJ databases">
        <title>Panacibacter sp. strain 17mud1-8 Genome sequencing and assembly.</title>
        <authorList>
            <person name="Chhetri G."/>
        </authorList>
    </citation>
    <scope>NUCLEOTIDE SEQUENCE [LARGE SCALE GENOMIC DNA]</scope>
    <source>
        <strain evidence="2 3">17mud1-8</strain>
    </source>
</reference>
<dbReference type="SUPFAM" id="SSF53649">
    <property type="entry name" value="Alkaline phosphatase-like"/>
    <property type="match status" value="1"/>
</dbReference>
<dbReference type="Gene3D" id="3.40.720.10">
    <property type="entry name" value="Alkaline Phosphatase, subunit A"/>
    <property type="match status" value="1"/>
</dbReference>
<dbReference type="InterPro" id="IPR017850">
    <property type="entry name" value="Alkaline_phosphatase_core_sf"/>
</dbReference>
<sequence length="436" mass="47668">MINTKNTFFAFALLLFTTYSFAQHPKHVVLISVDGLRPDFYLDTNWHTDNMRALMKDGAYAKGVNSVFPSMTYPSHTTMVTGVQPAKHGVYFNAMFEPNGPTGKIYWNDSSIHSPTLWEAVEEEGLTAAALLWPVSADAPVTYNIPDIGSLGEKVREQYSKPAGFVDTLKATVFSGAEKIDYGKNVNVARIAAYVIQKAQPTLMTIHFFAVDHAEHMEGRNGDMVKEAVQDADSGVAIIVKALKETNSWDSTVVIVTGDHGFVDVKTTLSPNVWLKENGLCNDVKNDDWKAQFFTVGGSAYLYVKNNDPQVISQVKKILNKLPEDKRKLFAIVDRKKLDAIGANPEVPLALTGLNGTSFSGAFTGDDIKPGHGGTHGYFPNFKDIQTGFIAYGPGIQKGTVIPEMNERDICPIVAKLLQLSFPSTTGKVPAGLISK</sequence>
<dbReference type="EMBL" id="SZQL01000001">
    <property type="protein sequence ID" value="TKK71741.1"/>
    <property type="molecule type" value="Genomic_DNA"/>
</dbReference>
<gene>
    <name evidence="2" type="ORF">FC093_01585</name>
</gene>
<accession>A0A4U3L8U9</accession>
<keyword evidence="1" id="KW-0732">Signal</keyword>
<keyword evidence="3" id="KW-1185">Reference proteome</keyword>
<dbReference type="AlphaFoldDB" id="A0A4U3L8U9"/>
<dbReference type="PANTHER" id="PTHR10151:SF120">
    <property type="entry name" value="BIS(5'-ADENOSYL)-TRIPHOSPHATASE"/>
    <property type="match status" value="1"/>
</dbReference>
<protein>
    <submittedName>
        <fullName evidence="2">Alkaline phosphatase family protein</fullName>
    </submittedName>
</protein>
<dbReference type="Proteomes" id="UP000305848">
    <property type="component" value="Unassembled WGS sequence"/>
</dbReference>
<dbReference type="PANTHER" id="PTHR10151">
    <property type="entry name" value="ECTONUCLEOTIDE PYROPHOSPHATASE/PHOSPHODIESTERASE"/>
    <property type="match status" value="1"/>
</dbReference>
<comment type="caution">
    <text evidence="2">The sequence shown here is derived from an EMBL/GenBank/DDBJ whole genome shotgun (WGS) entry which is preliminary data.</text>
</comment>
<dbReference type="CDD" id="cd16018">
    <property type="entry name" value="Enpp"/>
    <property type="match status" value="1"/>
</dbReference>
<evidence type="ECO:0000313" key="2">
    <source>
        <dbReference type="EMBL" id="TKK71741.1"/>
    </source>
</evidence>
<dbReference type="OrthoDB" id="9779418at2"/>
<dbReference type="InterPro" id="IPR002591">
    <property type="entry name" value="Phosphodiest/P_Trfase"/>
</dbReference>
<feature type="chain" id="PRO_5020323481" evidence="1">
    <location>
        <begin position="23"/>
        <end position="436"/>
    </location>
</feature>
<evidence type="ECO:0000256" key="1">
    <source>
        <dbReference type="SAM" id="SignalP"/>
    </source>
</evidence>